<dbReference type="SUPFAM" id="SSF48150">
    <property type="entry name" value="DNA-glycosylase"/>
    <property type="match status" value="1"/>
</dbReference>
<dbReference type="InterPro" id="IPR052891">
    <property type="entry name" value="DNA-3mA_glycosylase"/>
</dbReference>
<keyword evidence="2" id="KW-1185">Reference proteome</keyword>
<dbReference type="InterPro" id="IPR005019">
    <property type="entry name" value="Adenine_glyco"/>
</dbReference>
<keyword evidence="1" id="KW-0326">Glycosidase</keyword>
<accession>A0ABU2HAG5</accession>
<gene>
    <name evidence="1" type="ORF">RIF23_18670</name>
</gene>
<proteinExistence type="predicted"/>
<dbReference type="PANTHER" id="PTHR30037:SF4">
    <property type="entry name" value="DNA-3-METHYLADENINE GLYCOSYLASE I"/>
    <property type="match status" value="1"/>
</dbReference>
<evidence type="ECO:0000313" key="2">
    <source>
        <dbReference type="Proteomes" id="UP001250214"/>
    </source>
</evidence>
<dbReference type="Proteomes" id="UP001250214">
    <property type="component" value="Unassembled WGS sequence"/>
</dbReference>
<dbReference type="RefSeq" id="WP_310913884.1">
    <property type="nucleotide sequence ID" value="NZ_JAVLVT010000010.1"/>
</dbReference>
<dbReference type="EMBL" id="JAVLVT010000010">
    <property type="protein sequence ID" value="MDS1272317.1"/>
    <property type="molecule type" value="Genomic_DNA"/>
</dbReference>
<dbReference type="InterPro" id="IPR011257">
    <property type="entry name" value="DNA_glycosylase"/>
</dbReference>
<reference evidence="2" key="1">
    <citation type="submission" date="2023-07" db="EMBL/GenBank/DDBJ databases">
        <title>Novel species in the genus Lipingzhangella isolated from Sambhar Salt Lake.</title>
        <authorList>
            <person name="Jiya N."/>
            <person name="Kajale S."/>
            <person name="Sharma A."/>
        </authorList>
    </citation>
    <scope>NUCLEOTIDE SEQUENCE [LARGE SCALE GENOMIC DNA]</scope>
    <source>
        <strain evidence="2">LS1_29</strain>
    </source>
</reference>
<dbReference type="GO" id="GO:0008725">
    <property type="term" value="F:DNA-3-methyladenine glycosylase activity"/>
    <property type="evidence" value="ECO:0007669"/>
    <property type="project" value="UniProtKB-EC"/>
</dbReference>
<dbReference type="Pfam" id="PF03352">
    <property type="entry name" value="Adenine_glyco"/>
    <property type="match status" value="1"/>
</dbReference>
<dbReference type="PANTHER" id="PTHR30037">
    <property type="entry name" value="DNA-3-METHYLADENINE GLYCOSYLASE 1"/>
    <property type="match status" value="1"/>
</dbReference>
<evidence type="ECO:0000313" key="1">
    <source>
        <dbReference type="EMBL" id="MDS1272317.1"/>
    </source>
</evidence>
<organism evidence="1 2">
    <name type="scientific">Lipingzhangella rawalii</name>
    <dbReference type="NCBI Taxonomy" id="2055835"/>
    <lineage>
        <taxon>Bacteria</taxon>
        <taxon>Bacillati</taxon>
        <taxon>Actinomycetota</taxon>
        <taxon>Actinomycetes</taxon>
        <taxon>Streptosporangiales</taxon>
        <taxon>Nocardiopsidaceae</taxon>
        <taxon>Lipingzhangella</taxon>
    </lineage>
</organism>
<dbReference type="Gene3D" id="1.10.340.30">
    <property type="entry name" value="Hypothetical protein, domain 2"/>
    <property type="match status" value="1"/>
</dbReference>
<dbReference type="EC" id="3.2.2.20" evidence="1"/>
<keyword evidence="1" id="KW-0378">Hydrolase</keyword>
<name>A0ABU2HAG5_9ACTN</name>
<comment type="caution">
    <text evidence="1">The sequence shown here is derived from an EMBL/GenBank/DDBJ whole genome shotgun (WGS) entry which is preliminary data.</text>
</comment>
<sequence length="200" mass="22200">MTEGTAQPGPDGRRRCLWALRSEDELHYHDTEWGHPVRDETGLLERICLEGFQAGLSWLVVLRKRAALRAAFHGFDPATVAAMSDPELELLLSDARLIRSRRKIEAVRTNARATLALTQAGRSLPELVWRHAPHPADDRVPVTTAEVPAHTEASARLSAELRGAGFRFVGPTTAYATMQAVGMVNDHLRDCFVRRRSMSG</sequence>
<protein>
    <submittedName>
        <fullName evidence="1">DNA-3-methyladenine glycosylase I</fullName>
        <ecNumber evidence="1">3.2.2.20</ecNumber>
    </submittedName>
</protein>